<dbReference type="GO" id="GO:0008168">
    <property type="term" value="F:methyltransferase activity"/>
    <property type="evidence" value="ECO:0007669"/>
    <property type="project" value="UniProtKB-KW"/>
</dbReference>
<dbReference type="CDD" id="cd00165">
    <property type="entry name" value="S4"/>
    <property type="match status" value="1"/>
</dbReference>
<dbReference type="InterPro" id="IPR036986">
    <property type="entry name" value="S4_RNA-bd_sf"/>
</dbReference>
<name>A0A4R2PAR2_9BACL</name>
<dbReference type="Gene3D" id="3.40.50.150">
    <property type="entry name" value="Vaccinia Virus protein VP39"/>
    <property type="match status" value="1"/>
</dbReference>
<dbReference type="PANTHER" id="PTHR32319:SF0">
    <property type="entry name" value="BACTERIAL HEMOLYSIN-LIKE PROTEIN"/>
    <property type="match status" value="1"/>
</dbReference>
<protein>
    <submittedName>
        <fullName evidence="5">23S rRNA (Cytidine1920-2'-O)/16S rRNA (Cytidine1409-2'-O)-methyltransferase</fullName>
    </submittedName>
</protein>
<dbReference type="PANTHER" id="PTHR32319">
    <property type="entry name" value="BACTERIAL HEMOLYSIN-LIKE PROTEIN"/>
    <property type="match status" value="1"/>
</dbReference>
<reference evidence="5 6" key="1">
    <citation type="submission" date="2019-03" db="EMBL/GenBank/DDBJ databases">
        <title>Genomic Encyclopedia of Type Strains, Phase IV (KMG-IV): sequencing the most valuable type-strain genomes for metagenomic binning, comparative biology and taxonomic classification.</title>
        <authorList>
            <person name="Goeker M."/>
        </authorList>
    </citation>
    <scope>NUCLEOTIDE SEQUENCE [LARGE SCALE GENOMIC DNA]</scope>
    <source>
        <strain evidence="5 6">DSM 19377</strain>
    </source>
</reference>
<evidence type="ECO:0000313" key="6">
    <source>
        <dbReference type="Proteomes" id="UP000295416"/>
    </source>
</evidence>
<dbReference type="GO" id="GO:0032259">
    <property type="term" value="P:methylation"/>
    <property type="evidence" value="ECO:0007669"/>
    <property type="project" value="UniProtKB-KW"/>
</dbReference>
<comment type="similarity">
    <text evidence="2">Belongs to the TlyA family.</text>
</comment>
<evidence type="ECO:0000259" key="4">
    <source>
        <dbReference type="SMART" id="SM00363"/>
    </source>
</evidence>
<feature type="domain" description="RNA-binding S4" evidence="4">
    <location>
        <begin position="17"/>
        <end position="80"/>
    </location>
</feature>
<dbReference type="InterPro" id="IPR029063">
    <property type="entry name" value="SAM-dependent_MTases_sf"/>
</dbReference>
<comment type="caution">
    <text evidence="5">The sequence shown here is derived from an EMBL/GenBank/DDBJ whole genome shotgun (WGS) entry which is preliminary data.</text>
</comment>
<evidence type="ECO:0000313" key="5">
    <source>
        <dbReference type="EMBL" id="TCP31191.1"/>
    </source>
</evidence>
<dbReference type="SUPFAM" id="SSF55174">
    <property type="entry name" value="Alpha-L RNA-binding motif"/>
    <property type="match status" value="1"/>
</dbReference>
<dbReference type="Proteomes" id="UP000295416">
    <property type="component" value="Unassembled WGS sequence"/>
</dbReference>
<dbReference type="SUPFAM" id="SSF53335">
    <property type="entry name" value="S-adenosyl-L-methionine-dependent methyltransferases"/>
    <property type="match status" value="1"/>
</dbReference>
<dbReference type="InterPro" id="IPR002877">
    <property type="entry name" value="RNA_MeTrfase_FtsJ_dom"/>
</dbReference>
<accession>A0A4R2PAR2</accession>
<dbReference type="InterPro" id="IPR047048">
    <property type="entry name" value="TlyA"/>
</dbReference>
<dbReference type="InterPro" id="IPR004538">
    <property type="entry name" value="Hemolysin_A/TlyA"/>
</dbReference>
<proteinExistence type="inferred from homology"/>
<organism evidence="5 6">
    <name type="scientific">Scopulibacillus darangshiensis</name>
    <dbReference type="NCBI Taxonomy" id="442528"/>
    <lineage>
        <taxon>Bacteria</taxon>
        <taxon>Bacillati</taxon>
        <taxon>Bacillota</taxon>
        <taxon>Bacilli</taxon>
        <taxon>Bacillales</taxon>
        <taxon>Sporolactobacillaceae</taxon>
        <taxon>Scopulibacillus</taxon>
    </lineage>
</organism>
<dbReference type="SMART" id="SM00363">
    <property type="entry name" value="S4"/>
    <property type="match status" value="1"/>
</dbReference>
<dbReference type="EMBL" id="SLXK01000003">
    <property type="protein sequence ID" value="TCP31191.1"/>
    <property type="molecule type" value="Genomic_DNA"/>
</dbReference>
<evidence type="ECO:0000256" key="3">
    <source>
        <dbReference type="PROSITE-ProRule" id="PRU00182"/>
    </source>
</evidence>
<dbReference type="AlphaFoldDB" id="A0A4R2PAR2"/>
<dbReference type="InterPro" id="IPR002942">
    <property type="entry name" value="S4_RNA-bd"/>
</dbReference>
<keyword evidence="5" id="KW-0489">Methyltransferase</keyword>
<keyword evidence="5" id="KW-0808">Transferase</keyword>
<dbReference type="Pfam" id="PF01479">
    <property type="entry name" value="S4"/>
    <property type="match status" value="1"/>
</dbReference>
<dbReference type="NCBIfam" id="TIGR00478">
    <property type="entry name" value="tly"/>
    <property type="match status" value="1"/>
</dbReference>
<evidence type="ECO:0000256" key="2">
    <source>
        <dbReference type="ARBA" id="ARBA00029460"/>
    </source>
</evidence>
<keyword evidence="6" id="KW-1185">Reference proteome</keyword>
<dbReference type="PROSITE" id="PS50889">
    <property type="entry name" value="S4"/>
    <property type="match status" value="1"/>
</dbReference>
<dbReference type="GO" id="GO:0003723">
    <property type="term" value="F:RNA binding"/>
    <property type="evidence" value="ECO:0007669"/>
    <property type="project" value="UniProtKB-KW"/>
</dbReference>
<dbReference type="PIRSF" id="PIRSF005578">
    <property type="entry name" value="TlyA"/>
    <property type="match status" value="1"/>
</dbReference>
<dbReference type="Gene3D" id="3.10.290.10">
    <property type="entry name" value="RNA-binding S4 domain"/>
    <property type="match status" value="1"/>
</dbReference>
<keyword evidence="1 3" id="KW-0694">RNA-binding</keyword>
<sequence length="286" mass="31495">MRSCCFPSIGKGHSMKERIDVLLVKQGLFETREKARRAVMAGIIYSDQQRIDKPGTKMDTDAAIEVKGNSMPYVGRGGLKLEKALEVFDLSVDGKVMLDIGASTGGFTDCALQNGANSVYALDVGYNQLAWKLRNDERVTVMERTNFRYCVPEDFSQGLPEIATIDVSFISLTKILPALAAILCVNGEAMTLIKPQFEAGKDEVGRKGIVRDPKVHEHVVEEILTFAASLGYDVMDLNYSPITGGDGNIEFLAHLKWRGHGHQGKMASQRKINQVVQAAHHELKKA</sequence>
<dbReference type="Pfam" id="PF01728">
    <property type="entry name" value="FtsJ"/>
    <property type="match status" value="1"/>
</dbReference>
<evidence type="ECO:0000256" key="1">
    <source>
        <dbReference type="ARBA" id="ARBA00022884"/>
    </source>
</evidence>
<gene>
    <name evidence="5" type="ORF">EV207_10374</name>
</gene>